<evidence type="ECO:0000313" key="6">
    <source>
        <dbReference type="EMBL" id="SDO15350.1"/>
    </source>
</evidence>
<gene>
    <name evidence="6" type="ORF">SAMN05421677_10387</name>
</gene>
<keyword evidence="4" id="KW-0472">Membrane</keyword>
<dbReference type="GO" id="GO:0071555">
    <property type="term" value="P:cell wall organization"/>
    <property type="evidence" value="ECO:0007669"/>
    <property type="project" value="UniProtKB-KW"/>
</dbReference>
<sequence>MKRSDKHKKRKTRWWKVTLVLLVLLLVPAGVYSYSLYSGAKNTVDSKMHKEVASIDHKLTEKKTKEREPLNILLMGVDERAGDSGRSDALMILSVDPNDNRSQIISIPRDTRTEMVGDSPQAGNLDKINHAYAFGGADMAIQTVENFLDINLDYYVQVNMEGLEEMVDAVGGITIQNDIEWYGKDNFHYKKGELTMNGKEALGYVRMRYDDPQGDLGRNERQRKVIQGIVDKGMNVGSISRMGEVMDVIGKNVSTNMDFSTMQDMMKNYSGARKNLSTYQMTGTGTKINGIYYLEVPDQEVQDVREMILDYNS</sequence>
<dbReference type="STRING" id="240303.SAMN05421677_10387"/>
<keyword evidence="4" id="KW-1133">Transmembrane helix</keyword>
<accession>A0A1H0H8F3</accession>
<comment type="similarity">
    <text evidence="1">Belongs to the LytR/CpsA/Psr (LCP) family.</text>
</comment>
<keyword evidence="7" id="KW-1185">Reference proteome</keyword>
<proteinExistence type="inferred from homology"/>
<name>A0A1H0H8F3_HALAD</name>
<evidence type="ECO:0000256" key="1">
    <source>
        <dbReference type="ARBA" id="ARBA00006068"/>
    </source>
</evidence>
<keyword evidence="2" id="KW-0812">Transmembrane</keyword>
<evidence type="ECO:0000256" key="2">
    <source>
        <dbReference type="ARBA" id="ARBA00022692"/>
    </source>
</evidence>
<dbReference type="InterPro" id="IPR004474">
    <property type="entry name" value="LytR_CpsA_psr"/>
</dbReference>
<evidence type="ECO:0000256" key="4">
    <source>
        <dbReference type="ARBA" id="ARBA00022989"/>
    </source>
</evidence>
<dbReference type="EMBL" id="FNIZ01000003">
    <property type="protein sequence ID" value="SDO15350.1"/>
    <property type="molecule type" value="Genomic_DNA"/>
</dbReference>
<dbReference type="PANTHER" id="PTHR33392">
    <property type="entry name" value="POLYISOPRENYL-TEICHOIC ACID--PEPTIDOGLYCAN TEICHOIC ACID TRANSFERASE TAGU"/>
    <property type="match status" value="1"/>
</dbReference>
<dbReference type="OrthoDB" id="27330at2"/>
<evidence type="ECO:0000259" key="5">
    <source>
        <dbReference type="Pfam" id="PF03816"/>
    </source>
</evidence>
<dbReference type="Proteomes" id="UP000198860">
    <property type="component" value="Unassembled WGS sequence"/>
</dbReference>
<dbReference type="InterPro" id="IPR050922">
    <property type="entry name" value="LytR/CpsA/Psr_CW_biosynth"/>
</dbReference>
<dbReference type="PANTHER" id="PTHR33392:SF6">
    <property type="entry name" value="POLYISOPRENYL-TEICHOIC ACID--PEPTIDOGLYCAN TEICHOIC ACID TRANSFERASE TAGU"/>
    <property type="match status" value="1"/>
</dbReference>
<feature type="domain" description="Cell envelope-related transcriptional attenuator" evidence="5">
    <location>
        <begin position="86"/>
        <end position="232"/>
    </location>
</feature>
<dbReference type="AlphaFoldDB" id="A0A1H0H8F3"/>
<dbReference type="Pfam" id="PF03816">
    <property type="entry name" value="LytR_cpsA_psr"/>
    <property type="match status" value="1"/>
</dbReference>
<evidence type="ECO:0000256" key="3">
    <source>
        <dbReference type="ARBA" id="ARBA00022968"/>
    </source>
</evidence>
<organism evidence="6 7">
    <name type="scientific">Halobacillus aidingensis</name>
    <dbReference type="NCBI Taxonomy" id="240303"/>
    <lineage>
        <taxon>Bacteria</taxon>
        <taxon>Bacillati</taxon>
        <taxon>Bacillota</taxon>
        <taxon>Bacilli</taxon>
        <taxon>Bacillales</taxon>
        <taxon>Bacillaceae</taxon>
        <taxon>Halobacillus</taxon>
    </lineage>
</organism>
<protein>
    <submittedName>
        <fullName evidence="6">Cell envelope-related function transcriptional attenuator common domain-containing protein</fullName>
    </submittedName>
</protein>
<evidence type="ECO:0000313" key="7">
    <source>
        <dbReference type="Proteomes" id="UP000198860"/>
    </source>
</evidence>
<reference evidence="7" key="1">
    <citation type="submission" date="2016-10" db="EMBL/GenBank/DDBJ databases">
        <authorList>
            <person name="Varghese N."/>
            <person name="Submissions S."/>
        </authorList>
    </citation>
    <scope>NUCLEOTIDE SEQUENCE [LARGE SCALE GENOMIC DNA]</scope>
    <source>
        <strain evidence="7">CGMCC 1.3703</strain>
    </source>
</reference>
<dbReference type="Gene3D" id="3.40.630.190">
    <property type="entry name" value="LCP protein"/>
    <property type="match status" value="1"/>
</dbReference>
<keyword evidence="3" id="KW-0735">Signal-anchor</keyword>
<dbReference type="NCBIfam" id="TIGR00350">
    <property type="entry name" value="lytR_cpsA_psr"/>
    <property type="match status" value="1"/>
</dbReference>
<dbReference type="RefSeq" id="WP_089651213.1">
    <property type="nucleotide sequence ID" value="NZ_FNIZ01000003.1"/>
</dbReference>